<evidence type="ECO:0000313" key="4">
    <source>
        <dbReference type="Proteomes" id="UP000195696"/>
    </source>
</evidence>
<name>A0A1G4EJ62_BACMY</name>
<organism evidence="3 4">
    <name type="scientific">Bacillus mycoides</name>
    <dbReference type="NCBI Taxonomy" id="1405"/>
    <lineage>
        <taxon>Bacteria</taxon>
        <taxon>Bacillati</taxon>
        <taxon>Bacillota</taxon>
        <taxon>Bacilli</taxon>
        <taxon>Bacillales</taxon>
        <taxon>Bacillaceae</taxon>
        <taxon>Bacillus</taxon>
        <taxon>Bacillus cereus group</taxon>
    </lineage>
</organism>
<sequence>MDKNIELQEVKELQNRFQASATELNQQFESLLGKIADFSEINSFQGAAADGIKGHLSRVHGSVISGCMVAAESLSMQFEKALEDFNSSVDSDADTKIYGSYLDNVKQKINGYSNSFNQSNELAQQTISSISDIVPIHYPSSSGISEGVEKSQKEISDTLEKLEAYNIQQNDLQNFDDMLRGLDGAMRQIQETEGNFSSDTTEKLLSEGSFASIVGVAKMIAGYTGKAKKGVVGLFSGYLRLVYMKKNLGFGVDFDVNARKGKGAYIFKTLSDADIVAASKLFATDANEDAIFKFIFQDKFKVNYNNATKNVIKQAKKDIYKLPEFKAVEDFMMTRNEEGFLKAFKNKWTDSFGTEFQKSIDEFNFKKWPETFKKLKGTGTLFKSVAIIGTGLTVVDNTIKSLDDGFQLQDVRDVALDTGVDLAYAAGAAATGAAIGTALGPLGTLAGGAVGAVAGVLISVGLNTKSDRLGGESVVGGTKKLVKWAVNTNDNLKSGNYKEFMKENATVIKKLKSIFW</sequence>
<dbReference type="EMBL" id="FMAK01000029">
    <property type="protein sequence ID" value="SCB67858.1"/>
    <property type="molecule type" value="Genomic_DNA"/>
</dbReference>
<dbReference type="RefSeq" id="WP_088098996.1">
    <property type="nucleotide sequence ID" value="NZ_FMAK01000029.1"/>
</dbReference>
<gene>
    <name evidence="3" type="ORF">BWGO95_01987</name>
</gene>
<dbReference type="AlphaFoldDB" id="A0A1G4EJ62"/>
<evidence type="ECO:0000313" key="3">
    <source>
        <dbReference type="EMBL" id="SCB67858.1"/>
    </source>
</evidence>
<reference evidence="3 4" key="1">
    <citation type="submission" date="2016-08" db="EMBL/GenBank/DDBJ databases">
        <authorList>
            <person name="Seilhamer J.J."/>
        </authorList>
    </citation>
    <scope>NUCLEOTIDE SEQUENCE [LARGE SCALE GENOMIC DNA]</scope>
    <source>
        <strain evidence="3 4">SDA_GO95</strain>
    </source>
</reference>
<dbReference type="PROSITE" id="PS51756">
    <property type="entry name" value="LXG"/>
    <property type="match status" value="1"/>
</dbReference>
<evidence type="ECO:0000259" key="2">
    <source>
        <dbReference type="PROSITE" id="PS51756"/>
    </source>
</evidence>
<dbReference type="Proteomes" id="UP000195696">
    <property type="component" value="Unassembled WGS sequence"/>
</dbReference>
<proteinExistence type="inferred from homology"/>
<comment type="similarity">
    <text evidence="1">In the N-terminal section; belongs to the LXG family.</text>
</comment>
<protein>
    <recommendedName>
        <fullName evidence="2">LXG domain-containing protein</fullName>
    </recommendedName>
</protein>
<dbReference type="Pfam" id="PF04740">
    <property type="entry name" value="LXG"/>
    <property type="match status" value="1"/>
</dbReference>
<dbReference type="InterPro" id="IPR006829">
    <property type="entry name" value="LXG_dom"/>
</dbReference>
<evidence type="ECO:0000256" key="1">
    <source>
        <dbReference type="ARBA" id="ARBA00034117"/>
    </source>
</evidence>
<accession>A0A1G4EJ62</accession>
<feature type="domain" description="LXG" evidence="2">
    <location>
        <begin position="1"/>
        <end position="236"/>
    </location>
</feature>